<comment type="function">
    <text evidence="2">One of several proteins that assist in the late maturation steps of the functional core of the 30S ribosomal subunit. Associates with free 30S ribosomal subunits (but not with 30S subunits that are part of 70S ribosomes or polysomes). Required for efficient processing of 16S rRNA. May interact with the 5'-terminal helix region of 16S rRNA.</text>
</comment>
<dbReference type="Gene3D" id="3.30.300.20">
    <property type="match status" value="1"/>
</dbReference>
<reference evidence="3 4" key="1">
    <citation type="journal article" date="2015" name="Microbiome">
        <title>Genomic resolution of linkages in carbon, nitrogen, and sulfur cycling among widespread estuary sediment bacteria.</title>
        <authorList>
            <person name="Baker B.J."/>
            <person name="Lazar C.S."/>
            <person name="Teske A.P."/>
            <person name="Dick G.J."/>
        </authorList>
    </citation>
    <scope>NUCLEOTIDE SEQUENCE [LARGE SCALE GENOMIC DNA]</scope>
    <source>
        <strain evidence="3">DG_24</strain>
    </source>
</reference>
<dbReference type="GO" id="GO:0005829">
    <property type="term" value="C:cytosol"/>
    <property type="evidence" value="ECO:0007669"/>
    <property type="project" value="TreeGrafter"/>
</dbReference>
<keyword evidence="1 2" id="KW-0690">Ribosome biogenesis</keyword>
<comment type="similarity">
    <text evidence="2">Belongs to the RbfA family.</text>
</comment>
<dbReference type="PANTHER" id="PTHR33515:SF1">
    <property type="entry name" value="RIBOSOME-BINDING FACTOR A, CHLOROPLASTIC-RELATED"/>
    <property type="match status" value="1"/>
</dbReference>
<comment type="subcellular location">
    <subcellularLocation>
        <location evidence="2">Cytoplasm</location>
    </subcellularLocation>
</comment>
<keyword evidence="2" id="KW-0963">Cytoplasm</keyword>
<dbReference type="InterPro" id="IPR023799">
    <property type="entry name" value="RbfA_dom_sf"/>
</dbReference>
<name>A0A0S7WX39_UNCT6</name>
<dbReference type="Pfam" id="PF02033">
    <property type="entry name" value="RBFA"/>
    <property type="match status" value="1"/>
</dbReference>
<dbReference type="PROSITE" id="PS01319">
    <property type="entry name" value="RBFA"/>
    <property type="match status" value="1"/>
</dbReference>
<evidence type="ECO:0000256" key="1">
    <source>
        <dbReference type="ARBA" id="ARBA00022517"/>
    </source>
</evidence>
<evidence type="ECO:0000256" key="2">
    <source>
        <dbReference type="HAMAP-Rule" id="MF_00003"/>
    </source>
</evidence>
<dbReference type="PATRIC" id="fig|1703770.3.peg.54"/>
<dbReference type="GO" id="GO:0043024">
    <property type="term" value="F:ribosomal small subunit binding"/>
    <property type="evidence" value="ECO:0007669"/>
    <property type="project" value="TreeGrafter"/>
</dbReference>
<dbReference type="GO" id="GO:0030490">
    <property type="term" value="P:maturation of SSU-rRNA"/>
    <property type="evidence" value="ECO:0007669"/>
    <property type="project" value="UniProtKB-UniRule"/>
</dbReference>
<dbReference type="EMBL" id="LIZS01000001">
    <property type="protein sequence ID" value="KPJ54489.1"/>
    <property type="molecule type" value="Genomic_DNA"/>
</dbReference>
<dbReference type="AlphaFoldDB" id="A0A0S7WX39"/>
<gene>
    <name evidence="2" type="primary">rbfA</name>
    <name evidence="3" type="ORF">AMJ39_00255</name>
</gene>
<protein>
    <recommendedName>
        <fullName evidence="2">Ribosome-binding factor A</fullName>
    </recommendedName>
</protein>
<dbReference type="Proteomes" id="UP000052008">
    <property type="component" value="Unassembled WGS sequence"/>
</dbReference>
<accession>A0A0S7WX39</accession>
<sequence length="119" mass="13643">MLRYKRSERVADLLRCEVSTIIEHDLKDPRIGFVTVTAVRVTDDLKQARVLVTMLGDEEAREKSLQALQHASKHIRQLLGRRVRLKYIPQLKFAYDDTADAGRRIDRLLEGIRGEDGAS</sequence>
<dbReference type="InterPro" id="IPR015946">
    <property type="entry name" value="KH_dom-like_a/b"/>
</dbReference>
<evidence type="ECO:0000313" key="4">
    <source>
        <dbReference type="Proteomes" id="UP000052008"/>
    </source>
</evidence>
<dbReference type="InterPro" id="IPR000238">
    <property type="entry name" value="RbfA"/>
</dbReference>
<dbReference type="NCBIfam" id="TIGR00082">
    <property type="entry name" value="rbfA"/>
    <property type="match status" value="1"/>
</dbReference>
<dbReference type="PANTHER" id="PTHR33515">
    <property type="entry name" value="RIBOSOME-BINDING FACTOR A, CHLOROPLASTIC-RELATED"/>
    <property type="match status" value="1"/>
</dbReference>
<dbReference type="STRING" id="1703770.AMJ39_00255"/>
<proteinExistence type="inferred from homology"/>
<evidence type="ECO:0000313" key="3">
    <source>
        <dbReference type="EMBL" id="KPJ54489.1"/>
    </source>
</evidence>
<comment type="subunit">
    <text evidence="2">Monomer. Binds 30S ribosomal subunits, but not 50S ribosomal subunits or 70S ribosomes.</text>
</comment>
<dbReference type="HAMAP" id="MF_00003">
    <property type="entry name" value="RbfA"/>
    <property type="match status" value="1"/>
</dbReference>
<dbReference type="SUPFAM" id="SSF89919">
    <property type="entry name" value="Ribosome-binding factor A, RbfA"/>
    <property type="match status" value="1"/>
</dbReference>
<comment type="caution">
    <text evidence="3">The sequence shown here is derived from an EMBL/GenBank/DDBJ whole genome shotgun (WGS) entry which is preliminary data.</text>
</comment>
<dbReference type="InterPro" id="IPR020053">
    <property type="entry name" value="Ribosome-bd_factorA_CS"/>
</dbReference>
<organism evidence="3 4">
    <name type="scientific">candidate division TA06 bacterium DG_24</name>
    <dbReference type="NCBI Taxonomy" id="1703770"/>
    <lineage>
        <taxon>Bacteria</taxon>
        <taxon>Bacteria division TA06</taxon>
    </lineage>
</organism>